<comment type="similarity">
    <text evidence="16">Belongs to the protein kinase superfamily.</text>
</comment>
<evidence type="ECO:0000256" key="10">
    <source>
        <dbReference type="ARBA" id="ARBA00022840"/>
    </source>
</evidence>
<evidence type="ECO:0000313" key="20">
    <source>
        <dbReference type="Ensembl" id="ENSCATP00000012153.1"/>
    </source>
</evidence>
<dbReference type="InterPro" id="IPR008271">
    <property type="entry name" value="Ser/Thr_kinase_AS"/>
</dbReference>
<reference evidence="20" key="2">
    <citation type="submission" date="2025-09" db="UniProtKB">
        <authorList>
            <consortium name="Ensembl"/>
        </authorList>
    </citation>
    <scope>IDENTIFICATION</scope>
</reference>
<dbReference type="Gene3D" id="1.10.510.10">
    <property type="entry name" value="Transferase(Phosphotransferase) domain 1"/>
    <property type="match status" value="1"/>
</dbReference>
<comment type="catalytic activity">
    <reaction evidence="13">
        <text>L-threonyl-[protein] + ATP = O-phospho-L-threonyl-[protein] + ADP + H(+)</text>
        <dbReference type="Rhea" id="RHEA:46608"/>
        <dbReference type="Rhea" id="RHEA-COMP:11060"/>
        <dbReference type="Rhea" id="RHEA-COMP:11605"/>
        <dbReference type="ChEBI" id="CHEBI:15378"/>
        <dbReference type="ChEBI" id="CHEBI:30013"/>
        <dbReference type="ChEBI" id="CHEBI:30616"/>
        <dbReference type="ChEBI" id="CHEBI:61977"/>
        <dbReference type="ChEBI" id="CHEBI:456216"/>
        <dbReference type="EC" id="2.7.11.1"/>
    </reaction>
</comment>
<dbReference type="InterPro" id="IPR017441">
    <property type="entry name" value="Protein_kinase_ATP_BS"/>
</dbReference>
<dbReference type="EC" id="2.7.11.1" evidence="3"/>
<evidence type="ECO:0000256" key="7">
    <source>
        <dbReference type="ARBA" id="ARBA00022723"/>
    </source>
</evidence>
<evidence type="ECO:0000256" key="12">
    <source>
        <dbReference type="ARBA" id="ARBA00023273"/>
    </source>
</evidence>
<organism evidence="20 21">
    <name type="scientific">Cercocebus atys</name>
    <name type="common">Sooty mangabey</name>
    <name type="synonym">Cercocebus torquatus atys</name>
    <dbReference type="NCBI Taxonomy" id="9531"/>
    <lineage>
        <taxon>Eukaryota</taxon>
        <taxon>Metazoa</taxon>
        <taxon>Chordata</taxon>
        <taxon>Craniata</taxon>
        <taxon>Vertebrata</taxon>
        <taxon>Euteleostomi</taxon>
        <taxon>Mammalia</taxon>
        <taxon>Eutheria</taxon>
        <taxon>Euarchontoglires</taxon>
        <taxon>Primates</taxon>
        <taxon>Haplorrhini</taxon>
        <taxon>Catarrhini</taxon>
        <taxon>Cercopithecidae</taxon>
        <taxon>Cercopithecinae</taxon>
        <taxon>Cercocebus</taxon>
    </lineage>
</organism>
<dbReference type="Ensembl" id="ENSCATT00000036281.1">
    <property type="protein sequence ID" value="ENSCATP00000012153.1"/>
    <property type="gene ID" value="ENSCATG00000030219.1"/>
</dbReference>
<keyword evidence="18" id="KW-0812">Transmembrane</keyword>
<dbReference type="GO" id="GO:0005929">
    <property type="term" value="C:cilium"/>
    <property type="evidence" value="ECO:0007669"/>
    <property type="project" value="UniProtKB-SubCell"/>
</dbReference>
<dbReference type="InterPro" id="IPR050117">
    <property type="entry name" value="MAPK"/>
</dbReference>
<dbReference type="PROSITE" id="PS50011">
    <property type="entry name" value="PROTEIN_KINASE_DOM"/>
    <property type="match status" value="1"/>
</dbReference>
<protein>
    <recommendedName>
        <fullName evidence="3">non-specific serine/threonine protein kinase</fullName>
        <ecNumber evidence="3">2.7.11.1</ecNumber>
    </recommendedName>
</protein>
<evidence type="ECO:0000256" key="6">
    <source>
        <dbReference type="ARBA" id="ARBA00022679"/>
    </source>
</evidence>
<keyword evidence="4 16" id="KW-0723">Serine/threonine-protein kinase</keyword>
<reference evidence="20" key="1">
    <citation type="submission" date="2025-08" db="UniProtKB">
        <authorList>
            <consortium name="Ensembl"/>
        </authorList>
    </citation>
    <scope>IDENTIFICATION</scope>
</reference>
<dbReference type="InterPro" id="IPR000719">
    <property type="entry name" value="Prot_kinase_dom"/>
</dbReference>
<keyword evidence="21" id="KW-1185">Reference proteome</keyword>
<dbReference type="OMA" id="MNILTHA"/>
<keyword evidence="7" id="KW-0479">Metal-binding</keyword>
<evidence type="ECO:0000256" key="4">
    <source>
        <dbReference type="ARBA" id="ARBA00022527"/>
    </source>
</evidence>
<evidence type="ECO:0000256" key="14">
    <source>
        <dbReference type="ARBA" id="ARBA00048679"/>
    </source>
</evidence>
<dbReference type="GO" id="GO:0005524">
    <property type="term" value="F:ATP binding"/>
    <property type="evidence" value="ECO:0007669"/>
    <property type="project" value="UniProtKB-UniRule"/>
</dbReference>
<dbReference type="PROSITE" id="PS00108">
    <property type="entry name" value="PROTEIN_KINASE_ST"/>
    <property type="match status" value="1"/>
</dbReference>
<dbReference type="GO" id="GO:0046872">
    <property type="term" value="F:metal ion binding"/>
    <property type="evidence" value="ECO:0007669"/>
    <property type="project" value="UniProtKB-KW"/>
</dbReference>
<feature type="region of interest" description="Disordered" evidence="17">
    <location>
        <begin position="395"/>
        <end position="415"/>
    </location>
</feature>
<keyword evidence="9" id="KW-0418">Kinase</keyword>
<evidence type="ECO:0000256" key="5">
    <source>
        <dbReference type="ARBA" id="ARBA00022553"/>
    </source>
</evidence>
<feature type="compositionally biased region" description="Polar residues" evidence="17">
    <location>
        <begin position="310"/>
        <end position="319"/>
    </location>
</feature>
<evidence type="ECO:0000256" key="8">
    <source>
        <dbReference type="ARBA" id="ARBA00022741"/>
    </source>
</evidence>
<keyword evidence="18" id="KW-1133">Transmembrane helix</keyword>
<evidence type="ECO:0000256" key="11">
    <source>
        <dbReference type="ARBA" id="ARBA00022842"/>
    </source>
</evidence>
<evidence type="ECO:0000256" key="3">
    <source>
        <dbReference type="ARBA" id="ARBA00012513"/>
    </source>
</evidence>
<feature type="binding site" evidence="15">
    <location>
        <position position="33"/>
    </location>
    <ligand>
        <name>ATP</name>
        <dbReference type="ChEBI" id="CHEBI:30616"/>
    </ligand>
</feature>
<feature type="compositionally biased region" description="Low complexity" evidence="17">
    <location>
        <begin position="335"/>
        <end position="348"/>
    </location>
</feature>
<name>A0A2K5LGP9_CERAT</name>
<dbReference type="GeneTree" id="ENSGT00940000156581"/>
<comment type="catalytic activity">
    <reaction evidence="14">
        <text>L-seryl-[protein] + ATP = O-phospho-L-seryl-[protein] + ADP + H(+)</text>
        <dbReference type="Rhea" id="RHEA:17989"/>
        <dbReference type="Rhea" id="RHEA-COMP:9863"/>
        <dbReference type="Rhea" id="RHEA-COMP:11604"/>
        <dbReference type="ChEBI" id="CHEBI:15378"/>
        <dbReference type="ChEBI" id="CHEBI:29999"/>
        <dbReference type="ChEBI" id="CHEBI:30616"/>
        <dbReference type="ChEBI" id="CHEBI:83421"/>
        <dbReference type="ChEBI" id="CHEBI:456216"/>
        <dbReference type="EC" id="2.7.11.1"/>
    </reaction>
</comment>
<accession>A0A2K5LGP9</accession>
<keyword evidence="18" id="KW-0472">Membrane</keyword>
<dbReference type="Pfam" id="PF00069">
    <property type="entry name" value="Pkinase"/>
    <property type="match status" value="1"/>
</dbReference>
<dbReference type="InterPro" id="IPR011009">
    <property type="entry name" value="Kinase-like_dom_sf"/>
</dbReference>
<evidence type="ECO:0000256" key="15">
    <source>
        <dbReference type="PROSITE-ProRule" id="PRU10141"/>
    </source>
</evidence>
<gene>
    <name evidence="20" type="primary">MAK</name>
</gene>
<evidence type="ECO:0000259" key="19">
    <source>
        <dbReference type="PROSITE" id="PS50011"/>
    </source>
</evidence>
<keyword evidence="12" id="KW-0966">Cell projection</keyword>
<evidence type="ECO:0000256" key="9">
    <source>
        <dbReference type="ARBA" id="ARBA00022777"/>
    </source>
</evidence>
<dbReference type="Gene3D" id="3.30.200.20">
    <property type="entry name" value="Phosphorylase Kinase, domain 1"/>
    <property type="match status" value="1"/>
</dbReference>
<evidence type="ECO:0000256" key="18">
    <source>
        <dbReference type="SAM" id="Phobius"/>
    </source>
</evidence>
<feature type="transmembrane region" description="Helical" evidence="18">
    <location>
        <begin position="97"/>
        <end position="116"/>
    </location>
</feature>
<evidence type="ECO:0000256" key="13">
    <source>
        <dbReference type="ARBA" id="ARBA00047899"/>
    </source>
</evidence>
<dbReference type="GO" id="GO:0004674">
    <property type="term" value="F:protein serine/threonine kinase activity"/>
    <property type="evidence" value="ECO:0007669"/>
    <property type="project" value="UniProtKB-KW"/>
</dbReference>
<keyword evidence="6" id="KW-0808">Transferase</keyword>
<comment type="subcellular location">
    <subcellularLocation>
        <location evidence="2">Cell projection</location>
        <location evidence="2">Cilium</location>
    </subcellularLocation>
</comment>
<dbReference type="SMART" id="SM00220">
    <property type="entry name" value="S_TKc"/>
    <property type="match status" value="1"/>
</dbReference>
<dbReference type="FunFam" id="3.30.200.20:FF:000071">
    <property type="entry name" value="serine/threonine-protein kinase MAK isoform X1"/>
    <property type="match status" value="1"/>
</dbReference>
<dbReference type="CDD" id="cd07830">
    <property type="entry name" value="STKc_MAK_like"/>
    <property type="match status" value="1"/>
</dbReference>
<keyword evidence="11" id="KW-0460">Magnesium</keyword>
<dbReference type="PROSITE" id="PS00107">
    <property type="entry name" value="PROTEIN_KINASE_ATP"/>
    <property type="match status" value="1"/>
</dbReference>
<feature type="region of interest" description="Disordered" evidence="17">
    <location>
        <begin position="305"/>
        <end position="371"/>
    </location>
</feature>
<keyword evidence="8 15" id="KW-0547">Nucleotide-binding</keyword>
<comment type="cofactor">
    <cofactor evidence="1">
        <name>Mg(2+)</name>
        <dbReference type="ChEBI" id="CHEBI:18420"/>
    </cofactor>
</comment>
<evidence type="ECO:0000256" key="2">
    <source>
        <dbReference type="ARBA" id="ARBA00004138"/>
    </source>
</evidence>
<proteinExistence type="inferred from homology"/>
<evidence type="ECO:0000313" key="21">
    <source>
        <dbReference type="Proteomes" id="UP000233060"/>
    </source>
</evidence>
<sequence length="436" mass="50299">MNRYTTMRQLGDGTYGSVLMGKSNESGELVAIKRMKRKFYSWDECMNLREVKSLKKLNHANVIKLKEVIRENDHLYFIFEYMKENLYQLMKDRYIKLCLNLMIDFIFFSIYHQGFFHRDMKPENLLCMGPELVKIADFGLARELRSQPPYTDYVSTRWYRAPEVLLRSSVYSSPIDVWAVGSIMAELYMLRPLFPGTSEVDEIFKICQVLGTPKKVRYQAGSPLMTFAFFPSVVPINLKTLRSQCRWRPKKRPTAQALKHPYFQVGQVLGPSSNHLESKQSLNKQLQPLESKPSLVEVEPKPLPDIIDQTVGQPQPKTSQQPLQPIQPPQNLSVQQPPKQQSQQKPPQTLFPSIIKTVPTKPNGTLSHKSGRRRWGQTVFKSGDSWEELEDYDFGASHSKKPSMGVFKDKRKKDSPFRQQVKMAVISVSTHQLPTL</sequence>
<evidence type="ECO:0000256" key="16">
    <source>
        <dbReference type="RuleBase" id="RU000304"/>
    </source>
</evidence>
<dbReference type="AlphaFoldDB" id="A0A2K5LGP9"/>
<dbReference type="Proteomes" id="UP000233060">
    <property type="component" value="Unassembled WGS sequence"/>
</dbReference>
<keyword evidence="10 15" id="KW-0067">ATP-binding</keyword>
<dbReference type="PANTHER" id="PTHR24055">
    <property type="entry name" value="MITOGEN-ACTIVATED PROTEIN KINASE"/>
    <property type="match status" value="1"/>
</dbReference>
<evidence type="ECO:0000256" key="17">
    <source>
        <dbReference type="SAM" id="MobiDB-lite"/>
    </source>
</evidence>
<feature type="domain" description="Protein kinase" evidence="19">
    <location>
        <begin position="4"/>
        <end position="263"/>
    </location>
</feature>
<evidence type="ECO:0000256" key="1">
    <source>
        <dbReference type="ARBA" id="ARBA00001946"/>
    </source>
</evidence>
<dbReference type="SUPFAM" id="SSF56112">
    <property type="entry name" value="Protein kinase-like (PK-like)"/>
    <property type="match status" value="1"/>
</dbReference>
<keyword evidence="5" id="KW-0597">Phosphoprotein</keyword>